<feature type="compositionally biased region" description="Basic and acidic residues" evidence="5">
    <location>
        <begin position="337"/>
        <end position="346"/>
    </location>
</feature>
<sequence length="346" mass="39801">MALPLREIKPKSVKTKRALEKRAPQVHENPKTTLFLRGTSCSQIAQLALTDLKSLKDPLAIKFNKKNGIHPFEDASSLEFFSEKNDASLMVFAHHSKKRPHALTFLRFFNWKVLDILELYVDPESFRELKQFKNKKAAVGLKPLLAFSGSLFDSPVQNAYTQAKSYFSDFFRGGDAQSVDVEGLQYMIHFSVAGEEVEGQAKPAIKMRVYLIKTKKSGQKLPRVEVEEMGPRIDFRVGRVREADESMMKEALKRPKQLEPKTKKNIETDMMGDKIGRIHVGKQDLDQMQTRKMKGLKRRRGEDDEEDETMIDGDSEDEISYDEEEDDDEDVDEDMMPDTHPKRERL</sequence>
<dbReference type="Pfam" id="PF04427">
    <property type="entry name" value="Brix"/>
    <property type="match status" value="1"/>
</dbReference>
<feature type="region of interest" description="Disordered" evidence="5">
    <location>
        <begin position="279"/>
        <end position="346"/>
    </location>
</feature>
<evidence type="ECO:0000256" key="1">
    <source>
        <dbReference type="ARBA" id="ARBA00004604"/>
    </source>
</evidence>
<dbReference type="PANTHER" id="PTHR12728:SF0">
    <property type="entry name" value="RIBOSOME PRODUCTION FACTOR 2 HOMOLOG"/>
    <property type="match status" value="1"/>
</dbReference>
<organism evidence="7 8">
    <name type="scientific">Phyllosticta citriasiana</name>
    <dbReference type="NCBI Taxonomy" id="595635"/>
    <lineage>
        <taxon>Eukaryota</taxon>
        <taxon>Fungi</taxon>
        <taxon>Dikarya</taxon>
        <taxon>Ascomycota</taxon>
        <taxon>Pezizomycotina</taxon>
        <taxon>Dothideomycetes</taxon>
        <taxon>Dothideomycetes incertae sedis</taxon>
        <taxon>Botryosphaeriales</taxon>
        <taxon>Phyllostictaceae</taxon>
        <taxon>Phyllosticta</taxon>
    </lineage>
</organism>
<dbReference type="PANTHER" id="PTHR12728">
    <property type="entry name" value="BRIX DOMAIN CONTAINING PROTEIN"/>
    <property type="match status" value="1"/>
</dbReference>
<proteinExistence type="inferred from homology"/>
<dbReference type="PROSITE" id="PS50833">
    <property type="entry name" value="BRIX"/>
    <property type="match status" value="1"/>
</dbReference>
<accession>A0ABR1KZ14</accession>
<evidence type="ECO:0000259" key="6">
    <source>
        <dbReference type="PROSITE" id="PS50833"/>
    </source>
</evidence>
<evidence type="ECO:0000313" key="7">
    <source>
        <dbReference type="EMBL" id="KAK7521812.1"/>
    </source>
</evidence>
<keyword evidence="3 4" id="KW-0539">Nucleus</keyword>
<dbReference type="EMBL" id="JBBPHU010000002">
    <property type="protein sequence ID" value="KAK7521812.1"/>
    <property type="molecule type" value="Genomic_DNA"/>
</dbReference>
<reference evidence="7 8" key="1">
    <citation type="submission" date="2024-04" db="EMBL/GenBank/DDBJ databases">
        <title>Phyllosticta paracitricarpa is synonymous to the EU quarantine fungus P. citricarpa based on phylogenomic analyses.</title>
        <authorList>
            <consortium name="Lawrence Berkeley National Laboratory"/>
            <person name="Van Ingen-Buijs V.A."/>
            <person name="Van Westerhoven A.C."/>
            <person name="Haridas S."/>
            <person name="Skiadas P."/>
            <person name="Martin F."/>
            <person name="Groenewald J.Z."/>
            <person name="Crous P.W."/>
            <person name="Seidl M.F."/>
        </authorList>
    </citation>
    <scope>NUCLEOTIDE SEQUENCE [LARGE SCALE GENOMIC DNA]</scope>
    <source>
        <strain evidence="7 8">CBS 123371</strain>
    </source>
</reference>
<evidence type="ECO:0000256" key="3">
    <source>
        <dbReference type="ARBA" id="ARBA00023242"/>
    </source>
</evidence>
<feature type="domain" description="Brix" evidence="6">
    <location>
        <begin position="31"/>
        <end position="246"/>
    </location>
</feature>
<comment type="caution">
    <text evidence="7">The sequence shown here is derived from an EMBL/GenBank/DDBJ whole genome shotgun (WGS) entry which is preliminary data.</text>
</comment>
<dbReference type="InterPro" id="IPR007109">
    <property type="entry name" value="Brix"/>
</dbReference>
<evidence type="ECO:0000256" key="2">
    <source>
        <dbReference type="ARBA" id="ARBA00010782"/>
    </source>
</evidence>
<evidence type="ECO:0000313" key="8">
    <source>
        <dbReference type="Proteomes" id="UP001363622"/>
    </source>
</evidence>
<keyword evidence="8" id="KW-1185">Reference proteome</keyword>
<dbReference type="InterPro" id="IPR039770">
    <property type="entry name" value="Rpf2"/>
</dbReference>
<dbReference type="Proteomes" id="UP001363622">
    <property type="component" value="Unassembled WGS sequence"/>
</dbReference>
<protein>
    <recommendedName>
        <fullName evidence="4">Ribosome production factor 2 homolog</fullName>
    </recommendedName>
    <alternativeName>
        <fullName evidence="4">Ribosome biogenesis protein RPF2 homolog</fullName>
    </alternativeName>
</protein>
<gene>
    <name evidence="7" type="ORF">IWZ03DRAFT_369485</name>
</gene>
<evidence type="ECO:0000256" key="4">
    <source>
        <dbReference type="RuleBase" id="RU367086"/>
    </source>
</evidence>
<dbReference type="SMART" id="SM00879">
    <property type="entry name" value="Brix"/>
    <property type="match status" value="1"/>
</dbReference>
<comment type="subcellular location">
    <subcellularLocation>
        <location evidence="1 4">Nucleus</location>
        <location evidence="1 4">Nucleolus</location>
    </subcellularLocation>
</comment>
<feature type="compositionally biased region" description="Acidic residues" evidence="5">
    <location>
        <begin position="303"/>
        <end position="336"/>
    </location>
</feature>
<comment type="similarity">
    <text evidence="2 4">Belongs to the RPF2 family.</text>
</comment>
<name>A0ABR1KZ14_9PEZI</name>
<evidence type="ECO:0000256" key="5">
    <source>
        <dbReference type="SAM" id="MobiDB-lite"/>
    </source>
</evidence>